<evidence type="ECO:0008006" key="3">
    <source>
        <dbReference type="Google" id="ProtNLM"/>
    </source>
</evidence>
<accession>A0ABS9SR86</accession>
<dbReference type="EMBL" id="JAKWBL010000005">
    <property type="protein sequence ID" value="MCH5600908.1"/>
    <property type="molecule type" value="Genomic_DNA"/>
</dbReference>
<organism evidence="1 2">
    <name type="scientific">Niabella ginsengisoli</name>
    <dbReference type="NCBI Taxonomy" id="522298"/>
    <lineage>
        <taxon>Bacteria</taxon>
        <taxon>Pseudomonadati</taxon>
        <taxon>Bacteroidota</taxon>
        <taxon>Chitinophagia</taxon>
        <taxon>Chitinophagales</taxon>
        <taxon>Chitinophagaceae</taxon>
        <taxon>Niabella</taxon>
    </lineage>
</organism>
<sequence>MPFQVGKSITYRLDSTVFVLSGTVEEIHKYQVKHTVLQETDNNNGSKTFVVQRLINNETATGPWLNNGTYQVVLFDNKAEVINDNLRVLALQAPLKQGFSWKGNSQLPSAPYAQLYDMAAGREMNEWDFTYTTSGNENIEGQEYQNVWTVEHHDETLNIPPTPNTSYGSKEVSSERYAKGIGLVYKDFQLYEYQGGNQESGYKPYYTGFGITMWMIAHD</sequence>
<protein>
    <recommendedName>
        <fullName evidence="3">DUF4178 domain-containing protein</fullName>
    </recommendedName>
</protein>
<proteinExistence type="predicted"/>
<name>A0ABS9SR86_9BACT</name>
<evidence type="ECO:0000313" key="1">
    <source>
        <dbReference type="EMBL" id="MCH5600908.1"/>
    </source>
</evidence>
<dbReference type="Proteomes" id="UP001202248">
    <property type="component" value="Unassembled WGS sequence"/>
</dbReference>
<reference evidence="1 2" key="1">
    <citation type="submission" date="2022-02" db="EMBL/GenBank/DDBJ databases">
        <authorList>
            <person name="Min J."/>
        </authorList>
    </citation>
    <scope>NUCLEOTIDE SEQUENCE [LARGE SCALE GENOMIC DNA]</scope>
    <source>
        <strain evidence="1 2">GR10-1</strain>
    </source>
</reference>
<evidence type="ECO:0000313" key="2">
    <source>
        <dbReference type="Proteomes" id="UP001202248"/>
    </source>
</evidence>
<comment type="caution">
    <text evidence="1">The sequence shown here is derived from an EMBL/GenBank/DDBJ whole genome shotgun (WGS) entry which is preliminary data.</text>
</comment>
<gene>
    <name evidence="1" type="ORF">MKP09_24850</name>
</gene>
<keyword evidence="2" id="KW-1185">Reference proteome</keyword>
<dbReference type="RefSeq" id="WP_240833429.1">
    <property type="nucleotide sequence ID" value="NZ_JAKWBL010000005.1"/>
</dbReference>